<evidence type="ECO:0000313" key="2">
    <source>
        <dbReference type="EMBL" id="NJC71062.1"/>
    </source>
</evidence>
<keyword evidence="1" id="KW-1133">Transmembrane helix</keyword>
<evidence type="ECO:0000313" key="3">
    <source>
        <dbReference type="Proteomes" id="UP000722989"/>
    </source>
</evidence>
<keyword evidence="1" id="KW-0812">Transmembrane</keyword>
<feature type="transmembrane region" description="Helical" evidence="1">
    <location>
        <begin position="236"/>
        <end position="256"/>
    </location>
</feature>
<dbReference type="EMBL" id="JAATVY010000009">
    <property type="protein sequence ID" value="NJC71062.1"/>
    <property type="molecule type" value="Genomic_DNA"/>
</dbReference>
<feature type="transmembrane region" description="Helical" evidence="1">
    <location>
        <begin position="44"/>
        <end position="63"/>
    </location>
</feature>
<comment type="caution">
    <text evidence="2">The sequence shown here is derived from an EMBL/GenBank/DDBJ whole genome shotgun (WGS) entry which is preliminary data.</text>
</comment>
<evidence type="ECO:0008006" key="4">
    <source>
        <dbReference type="Google" id="ProtNLM"/>
    </source>
</evidence>
<feature type="transmembrane region" description="Helical" evidence="1">
    <location>
        <begin position="437"/>
        <end position="455"/>
    </location>
</feature>
<keyword evidence="1" id="KW-0472">Membrane</keyword>
<reference evidence="2 3" key="1">
    <citation type="submission" date="2020-03" db="EMBL/GenBank/DDBJ databases">
        <title>WGS of the type strain of Planosporangium spp.</title>
        <authorList>
            <person name="Thawai C."/>
        </authorList>
    </citation>
    <scope>NUCLEOTIDE SEQUENCE [LARGE SCALE GENOMIC DNA]</scope>
    <source>
        <strain evidence="2 3">TBRC 5610</strain>
    </source>
</reference>
<sequence>MRAVAARTPDGAVVTGASTTTPAHVAALLAALAAGVVAQGGYYAAGRILLTALVAVALVLALAARPPSRGDAGPLVHGCVALAAWSLTRAATAGGFPAAIGAVATLGCLAAAPLVLSRTSAVQRERCAEAVLGVGALVAIIAWAGVAWRLPRFAVLVEHRLWRGAATLTYPNAAAALLVPLALLAVALLAARPRSAPLAGGAYLLLVGVGAALSRAGLIALLAGFVVLTVGVGVRATVRAAAPPALGAVVAVGALAPSFPATAVAHPALAVAGLLVGAVVAIGAPRLPGRYRAATLTGALALVAAAAATQAHAGYLKAVLASRGNLDSSGRSGGARAALELAASHPLAGTGIGRSALFWTTPDGTGAVALYAHDEYLQILVDLGAVGLLLLAVLLAAVVVTIRRGRAHAHRPGIRAGAVAALAALAVHSGFDFLWHIAVLPLAAGLFIGLAAAATSEEPTPPGQKEK</sequence>
<dbReference type="RefSeq" id="WP_167925961.1">
    <property type="nucleotide sequence ID" value="NZ_JAATVY010000009.1"/>
</dbReference>
<feature type="transmembrane region" description="Helical" evidence="1">
    <location>
        <begin position="170"/>
        <end position="191"/>
    </location>
</feature>
<dbReference type="InterPro" id="IPR051533">
    <property type="entry name" value="WaaL-like"/>
</dbReference>
<keyword evidence="3" id="KW-1185">Reference proteome</keyword>
<feature type="transmembrane region" description="Helical" evidence="1">
    <location>
        <begin position="293"/>
        <end position="316"/>
    </location>
</feature>
<gene>
    <name evidence="2" type="ORF">HC031_15275</name>
</gene>
<dbReference type="PANTHER" id="PTHR37422:SF13">
    <property type="entry name" value="LIPOPOLYSACCHARIDE BIOSYNTHESIS PROTEIN PA4999-RELATED"/>
    <property type="match status" value="1"/>
</dbReference>
<feature type="transmembrane region" description="Helical" evidence="1">
    <location>
        <begin position="98"/>
        <end position="116"/>
    </location>
</feature>
<feature type="transmembrane region" description="Helical" evidence="1">
    <location>
        <begin position="203"/>
        <end position="230"/>
    </location>
</feature>
<organism evidence="2 3">
    <name type="scientific">Planosporangium thailandense</name>
    <dbReference type="NCBI Taxonomy" id="765197"/>
    <lineage>
        <taxon>Bacteria</taxon>
        <taxon>Bacillati</taxon>
        <taxon>Actinomycetota</taxon>
        <taxon>Actinomycetes</taxon>
        <taxon>Micromonosporales</taxon>
        <taxon>Micromonosporaceae</taxon>
        <taxon>Planosporangium</taxon>
    </lineage>
</organism>
<feature type="transmembrane region" description="Helical" evidence="1">
    <location>
        <begin position="12"/>
        <end position="38"/>
    </location>
</feature>
<name>A0ABX0XYU1_9ACTN</name>
<accession>A0ABX0XYU1</accession>
<dbReference type="PANTHER" id="PTHR37422">
    <property type="entry name" value="TEICHURONIC ACID BIOSYNTHESIS PROTEIN TUAE"/>
    <property type="match status" value="1"/>
</dbReference>
<dbReference type="Proteomes" id="UP000722989">
    <property type="component" value="Unassembled WGS sequence"/>
</dbReference>
<feature type="transmembrane region" description="Helical" evidence="1">
    <location>
        <begin position="128"/>
        <end position="150"/>
    </location>
</feature>
<feature type="transmembrane region" description="Helical" evidence="1">
    <location>
        <begin position="379"/>
        <end position="402"/>
    </location>
</feature>
<feature type="transmembrane region" description="Helical" evidence="1">
    <location>
        <begin position="268"/>
        <end position="287"/>
    </location>
</feature>
<proteinExistence type="predicted"/>
<evidence type="ECO:0000256" key="1">
    <source>
        <dbReference type="SAM" id="Phobius"/>
    </source>
</evidence>
<protein>
    <recommendedName>
        <fullName evidence="4">O-antigen ligase</fullName>
    </recommendedName>
</protein>